<dbReference type="EMBL" id="SACL01000001">
    <property type="protein sequence ID" value="RVT99214.1"/>
    <property type="molecule type" value="Genomic_DNA"/>
</dbReference>
<proteinExistence type="predicted"/>
<reference evidence="2 3" key="1">
    <citation type="submission" date="2019-01" db="EMBL/GenBank/DDBJ databases">
        <authorList>
            <person name="Chen W.-M."/>
        </authorList>
    </citation>
    <scope>NUCLEOTIDE SEQUENCE [LARGE SCALE GENOMIC DNA]</scope>
    <source>
        <strain evidence="2 3">CCP-6</strain>
    </source>
</reference>
<dbReference type="InterPro" id="IPR032710">
    <property type="entry name" value="NTF2-like_dom_sf"/>
</dbReference>
<feature type="domain" description="SnoaL-like" evidence="1">
    <location>
        <begin position="8"/>
        <end position="119"/>
    </location>
</feature>
<dbReference type="Gene3D" id="3.10.450.50">
    <property type="match status" value="1"/>
</dbReference>
<dbReference type="RefSeq" id="WP_127786001.1">
    <property type="nucleotide sequence ID" value="NZ_SACL01000001.1"/>
</dbReference>
<dbReference type="AlphaFoldDB" id="A0A437MNI6"/>
<dbReference type="PANTHER" id="PTHR38436:SF1">
    <property type="entry name" value="ESTER CYCLASE"/>
    <property type="match status" value="1"/>
</dbReference>
<sequence length="134" mass="14853">MTETIDLIRRYYAAFNAGEWETMLSLLTDDVAHDINQGGREVGMDAFRAFLARMDRSYAEQLRDIVVMAAPDGARASAEFVVHGTYKATDEGLPPATGQRYVLPAGAFFDIRGGRIARVSNFYNLADWLQQVGA</sequence>
<name>A0A437MNI6_9PROT</name>
<gene>
    <name evidence="2" type="ORF">EOD42_03695</name>
</gene>
<dbReference type="Pfam" id="PF12680">
    <property type="entry name" value="SnoaL_2"/>
    <property type="match status" value="1"/>
</dbReference>
<organism evidence="2 3">
    <name type="scientific">Rhodovarius crocodyli</name>
    <dbReference type="NCBI Taxonomy" id="1979269"/>
    <lineage>
        <taxon>Bacteria</taxon>
        <taxon>Pseudomonadati</taxon>
        <taxon>Pseudomonadota</taxon>
        <taxon>Alphaproteobacteria</taxon>
        <taxon>Acetobacterales</taxon>
        <taxon>Roseomonadaceae</taxon>
        <taxon>Rhodovarius</taxon>
    </lineage>
</organism>
<evidence type="ECO:0000313" key="2">
    <source>
        <dbReference type="EMBL" id="RVT99214.1"/>
    </source>
</evidence>
<dbReference type="SUPFAM" id="SSF54427">
    <property type="entry name" value="NTF2-like"/>
    <property type="match status" value="1"/>
</dbReference>
<comment type="caution">
    <text evidence="2">The sequence shown here is derived from an EMBL/GenBank/DDBJ whole genome shotgun (WGS) entry which is preliminary data.</text>
</comment>
<protein>
    <submittedName>
        <fullName evidence="2">Isopropylmalate/homocitrate/citramalate synthase</fullName>
    </submittedName>
</protein>
<evidence type="ECO:0000259" key="1">
    <source>
        <dbReference type="Pfam" id="PF12680"/>
    </source>
</evidence>
<dbReference type="InterPro" id="IPR009959">
    <property type="entry name" value="Cyclase_SnoaL-like"/>
</dbReference>
<dbReference type="InterPro" id="IPR011721">
    <property type="entry name" value="CHP02096"/>
</dbReference>
<dbReference type="PANTHER" id="PTHR38436">
    <property type="entry name" value="POLYKETIDE CYCLASE SNOAL-LIKE DOMAIN"/>
    <property type="match status" value="1"/>
</dbReference>
<dbReference type="InterPro" id="IPR037401">
    <property type="entry name" value="SnoaL-like"/>
</dbReference>
<dbReference type="OrthoDB" id="582835at2"/>
<dbReference type="Proteomes" id="UP000282957">
    <property type="component" value="Unassembled WGS sequence"/>
</dbReference>
<keyword evidence="3" id="KW-1185">Reference proteome</keyword>
<dbReference type="GO" id="GO:0030638">
    <property type="term" value="P:polyketide metabolic process"/>
    <property type="evidence" value="ECO:0007669"/>
    <property type="project" value="InterPro"/>
</dbReference>
<evidence type="ECO:0000313" key="3">
    <source>
        <dbReference type="Proteomes" id="UP000282957"/>
    </source>
</evidence>
<dbReference type="NCBIfam" id="TIGR02096">
    <property type="entry name" value="ketosteroid isomerase-related protein"/>
    <property type="match status" value="1"/>
</dbReference>
<accession>A0A437MNI6</accession>